<dbReference type="SUPFAM" id="SSF50249">
    <property type="entry name" value="Nucleic acid-binding proteins"/>
    <property type="match status" value="1"/>
</dbReference>
<organism evidence="3">
    <name type="scientific">marine metagenome</name>
    <dbReference type="NCBI Taxonomy" id="408172"/>
    <lineage>
        <taxon>unclassified sequences</taxon>
        <taxon>metagenomes</taxon>
        <taxon>ecological metagenomes</taxon>
    </lineage>
</organism>
<gene>
    <name evidence="3" type="ORF">METZ01_LOCUS253789</name>
</gene>
<dbReference type="InterPro" id="IPR033454">
    <property type="entry name" value="RecG_wedge"/>
</dbReference>
<dbReference type="Gene3D" id="2.40.50.140">
    <property type="entry name" value="Nucleic acid-binding proteins"/>
    <property type="match status" value="1"/>
</dbReference>
<feature type="compositionally biased region" description="Polar residues" evidence="1">
    <location>
        <begin position="117"/>
        <end position="133"/>
    </location>
</feature>
<feature type="region of interest" description="Disordered" evidence="1">
    <location>
        <begin position="117"/>
        <end position="143"/>
    </location>
</feature>
<evidence type="ECO:0000256" key="1">
    <source>
        <dbReference type="SAM" id="MobiDB-lite"/>
    </source>
</evidence>
<dbReference type="InterPro" id="IPR012340">
    <property type="entry name" value="NA-bd_OB-fold"/>
</dbReference>
<dbReference type="EMBL" id="UINC01068360">
    <property type="protein sequence ID" value="SVC00935.1"/>
    <property type="molecule type" value="Genomic_DNA"/>
</dbReference>
<evidence type="ECO:0000313" key="3">
    <source>
        <dbReference type="EMBL" id="SVC00935.1"/>
    </source>
</evidence>
<evidence type="ECO:0000259" key="2">
    <source>
        <dbReference type="Pfam" id="PF17191"/>
    </source>
</evidence>
<dbReference type="AlphaFoldDB" id="A0A382INI7"/>
<sequence length="238" mass="27034">MIIADYEMVRNALTICWTVSTYNKESSTSDIKDIRRVMQTDWLATLLKILILEREKGFKDTAVVGGLDHFMDSRPKLGSLDLLYNLPQGGYIGMPVATRERWIDEVILSVSDSNETNPVNGLKSSKTSRMTPKSQKKRPSVKRGYEDIQFDAPVTSLPRISKLMAEKLKRLGVKTVRDLIYLFPRYHNDFGNICTIANLNVGTEQTVMVTVWEAREEQLGKRRKSTEAIVGDETGNMR</sequence>
<feature type="non-terminal residue" evidence="3">
    <location>
        <position position="238"/>
    </location>
</feature>
<name>A0A382INI7_9ZZZZ</name>
<dbReference type="Pfam" id="PF17191">
    <property type="entry name" value="RecG_wedge"/>
    <property type="match status" value="1"/>
</dbReference>
<reference evidence="3" key="1">
    <citation type="submission" date="2018-05" db="EMBL/GenBank/DDBJ databases">
        <authorList>
            <person name="Lanie J.A."/>
            <person name="Ng W.-L."/>
            <person name="Kazmierczak K.M."/>
            <person name="Andrzejewski T.M."/>
            <person name="Davidsen T.M."/>
            <person name="Wayne K.J."/>
            <person name="Tettelin H."/>
            <person name="Glass J.I."/>
            <person name="Rusch D."/>
            <person name="Podicherti R."/>
            <person name="Tsui H.-C.T."/>
            <person name="Winkler M.E."/>
        </authorList>
    </citation>
    <scope>NUCLEOTIDE SEQUENCE</scope>
</reference>
<feature type="domain" description="RecG wedge" evidence="2">
    <location>
        <begin position="166"/>
        <end position="234"/>
    </location>
</feature>
<dbReference type="Gene3D" id="1.10.150.20">
    <property type="entry name" value="5' to 3' exonuclease, C-terminal subdomain"/>
    <property type="match status" value="1"/>
</dbReference>
<protein>
    <recommendedName>
        <fullName evidence="2">RecG wedge domain-containing protein</fullName>
    </recommendedName>
</protein>
<proteinExistence type="predicted"/>
<accession>A0A382INI7</accession>